<evidence type="ECO:0000256" key="1">
    <source>
        <dbReference type="SAM" id="MobiDB-lite"/>
    </source>
</evidence>
<accession>A0A0G4I9Q5</accession>
<dbReference type="VEuPathDB" id="CryptoDB:Cvel_2067"/>
<dbReference type="EMBL" id="CDMZ01005732">
    <property type="protein sequence ID" value="CEM53861.1"/>
    <property type="molecule type" value="Genomic_DNA"/>
</dbReference>
<feature type="region of interest" description="Disordered" evidence="1">
    <location>
        <begin position="636"/>
        <end position="729"/>
    </location>
</feature>
<evidence type="ECO:0000313" key="2">
    <source>
        <dbReference type="EMBL" id="CEM53861.1"/>
    </source>
</evidence>
<organism evidence="2">
    <name type="scientific">Chromera velia CCMP2878</name>
    <dbReference type="NCBI Taxonomy" id="1169474"/>
    <lineage>
        <taxon>Eukaryota</taxon>
        <taxon>Sar</taxon>
        <taxon>Alveolata</taxon>
        <taxon>Colpodellida</taxon>
        <taxon>Chromeraceae</taxon>
        <taxon>Chromera</taxon>
    </lineage>
</organism>
<feature type="compositionally biased region" description="Gly residues" evidence="1">
    <location>
        <begin position="683"/>
        <end position="729"/>
    </location>
</feature>
<feature type="region of interest" description="Disordered" evidence="1">
    <location>
        <begin position="562"/>
        <end position="604"/>
    </location>
</feature>
<sequence length="729" mass="73075">MLDIFGFLHARLKCRSFPQPEKCAKGSKVTEKKTQVAKESIPEGKTLYGLPGLPKGELGAYSDLSKVLPDLFKSRDSRGTTKTTKTATGNLTLTPSEIVFLDEACEDLFVLSDADFDVDETTAISVPLSPEALVGAETNPLTTDFSGTCRVTVLFEFENAVPGENFCTDESDPLQWLTAVCSSVSSVSQICGADFESLEELERQTITNLTTEIFPDAAATAETATHALLGDNIDGLASVSFETDVPEGGYEYQGQRGRLLKGLFDTDLDMKADRPMMMGMGSFKGLNFSSLFPDSAKFVPSMGSLFSSKDIKGEYDTTQMMNFNLTPSNFPRGADVAAGSFSRVAVASGVNASQVGLGGELSMQSDLDFLPDDFVVNGSVSAMCESQNGSRHVATMSLLGTSAAQLVPFFAENGEFADGVDPLLVPPFCSEELHEGQKTSGKVFGKKGEDSLTFAALVTITRESLLDAGVVLPTHSSEGSGELSISAVAVPYPPGVFLEEFFEEGGDLSSLFASGAAVKGPAGKSFAGSTGISGAVAGTDFGTDATQMTAGGLTTYGAGGGAATGTNNTEQTGGGGSSGSDGGSGGGEGMSADPGFGGGGGGGGGVAGSGSGIAAGRGVAGEHPVTFEMNTDEFVLIGDRGGGQGGSSSETARGGGVGSVFEDTFGAGGGGGGAGAFDPAEGEGVGGGGGGGGGFPGASGGGGGGGGAGPPGSGMSGGGRAGGGNLFMP</sequence>
<proteinExistence type="predicted"/>
<reference evidence="2" key="1">
    <citation type="submission" date="2014-11" db="EMBL/GenBank/DDBJ databases">
        <authorList>
            <person name="Otto D Thomas"/>
            <person name="Naeem Raeece"/>
        </authorList>
    </citation>
    <scope>NUCLEOTIDE SEQUENCE</scope>
</reference>
<feature type="compositionally biased region" description="Gly residues" evidence="1">
    <location>
        <begin position="572"/>
        <end position="604"/>
    </location>
</feature>
<name>A0A0G4I9Q5_9ALVE</name>
<dbReference type="AlphaFoldDB" id="A0A0G4I9Q5"/>
<gene>
    <name evidence="2" type="ORF">Cvel_2067</name>
</gene>
<feature type="compositionally biased region" description="Gly residues" evidence="1">
    <location>
        <begin position="666"/>
        <end position="675"/>
    </location>
</feature>
<protein>
    <submittedName>
        <fullName evidence="2">Uncharacterized protein</fullName>
    </submittedName>
</protein>